<keyword evidence="9 12" id="KW-0472">Membrane</keyword>
<keyword evidence="6 12" id="KW-1133">Transmembrane helix</keyword>
<dbReference type="PROSITE" id="PS50283">
    <property type="entry name" value="NA_SOLUT_SYMP_3"/>
    <property type="match status" value="1"/>
</dbReference>
<evidence type="ECO:0000256" key="11">
    <source>
        <dbReference type="RuleBase" id="RU362091"/>
    </source>
</evidence>
<dbReference type="GO" id="GO:0005886">
    <property type="term" value="C:plasma membrane"/>
    <property type="evidence" value="ECO:0007669"/>
    <property type="project" value="UniProtKB-SubCell"/>
</dbReference>
<proteinExistence type="inferred from homology"/>
<evidence type="ECO:0000313" key="13">
    <source>
        <dbReference type="EMBL" id="GGM40012.1"/>
    </source>
</evidence>
<feature type="transmembrane region" description="Helical" evidence="12">
    <location>
        <begin position="431"/>
        <end position="451"/>
    </location>
</feature>
<dbReference type="InterPro" id="IPR051163">
    <property type="entry name" value="Sodium:Solute_Symporter_SSF"/>
</dbReference>
<dbReference type="RefSeq" id="WP_189054022.1">
    <property type="nucleotide sequence ID" value="NZ_BMMK01000002.1"/>
</dbReference>
<keyword evidence="3" id="KW-0813">Transport</keyword>
<feature type="transmembrane region" description="Helical" evidence="12">
    <location>
        <begin position="317"/>
        <end position="338"/>
    </location>
</feature>
<evidence type="ECO:0000256" key="5">
    <source>
        <dbReference type="ARBA" id="ARBA00022692"/>
    </source>
</evidence>
<keyword evidence="14" id="KW-1185">Reference proteome</keyword>
<feature type="transmembrane region" description="Helical" evidence="12">
    <location>
        <begin position="232"/>
        <end position="251"/>
    </location>
</feature>
<evidence type="ECO:0000256" key="2">
    <source>
        <dbReference type="ARBA" id="ARBA00006434"/>
    </source>
</evidence>
<feature type="transmembrane region" description="Helical" evidence="12">
    <location>
        <begin position="145"/>
        <end position="172"/>
    </location>
</feature>
<dbReference type="Pfam" id="PF00474">
    <property type="entry name" value="SSF"/>
    <property type="match status" value="1"/>
</dbReference>
<comment type="similarity">
    <text evidence="2 11">Belongs to the sodium:solute symporter (SSF) (TC 2.A.21) family.</text>
</comment>
<dbReference type="CDD" id="cd11493">
    <property type="entry name" value="SLC5sbd_NIS-like_u1"/>
    <property type="match status" value="1"/>
</dbReference>
<keyword evidence="10" id="KW-0739">Sodium transport</keyword>
<dbReference type="GO" id="GO:0006814">
    <property type="term" value="P:sodium ion transport"/>
    <property type="evidence" value="ECO:0007669"/>
    <property type="project" value="UniProtKB-KW"/>
</dbReference>
<feature type="transmembrane region" description="Helical" evidence="12">
    <location>
        <begin position="6"/>
        <end position="23"/>
    </location>
</feature>
<dbReference type="NCBIfam" id="TIGR00813">
    <property type="entry name" value="sss"/>
    <property type="match status" value="1"/>
</dbReference>
<dbReference type="InterPro" id="IPR038377">
    <property type="entry name" value="Na/Glc_symporter_sf"/>
</dbReference>
<feature type="transmembrane region" description="Helical" evidence="12">
    <location>
        <begin position="104"/>
        <end position="125"/>
    </location>
</feature>
<feature type="transmembrane region" description="Helical" evidence="12">
    <location>
        <begin position="463"/>
        <end position="483"/>
    </location>
</feature>
<sequence length="504" mass="53533">MRSLDAVIIVLYLLAMPALGLLLSGRQRSSTDYFLGNRSLPWWAVCFSVVATETSTLTVVSVPGVAYLGTFGFLQLALGYLVGRIVVALVLLPRYFSGNLVSAYAYLGQRFGGGLQGVASVTFLITRLLADGVRLFLTALTIKVVLASMGVTIDFRLIIIALSLFTVIYTYLGGIRAVVWVDAIQMMIYVGGALLAIGVLASKLPEGWLGSVADAGKFQLFDFAANPLTGQYAFVTAIVGGAVLSMASHGADQLIVQRLLACRNLRDGQRALIGSGVVVFLQFALFLLVGSMLWAFHRGASPASLGMSGPDELFPTFIVEQLPVGLAGLLIAGILAAAMSTLSSSLNSLSTSTVSDLYQRFTRREPEDATILRQGRLWTLVWAAVFVGFASLFSGTTTPVVELGLGITGYTYGALLGAFLLGLLVRRATQVDAVIAFVVTVAVMAFVILVPRFPANGKEVALAFPWYTPLGVAVTLLVGGLLATRHRRPAQRPEPPLASEAEAA</sequence>
<evidence type="ECO:0000256" key="9">
    <source>
        <dbReference type="ARBA" id="ARBA00023136"/>
    </source>
</evidence>
<dbReference type="PANTHER" id="PTHR42985:SF47">
    <property type="entry name" value="INTEGRAL MEMBRANE TRANSPORT PROTEIN"/>
    <property type="match status" value="1"/>
</dbReference>
<evidence type="ECO:0000256" key="3">
    <source>
        <dbReference type="ARBA" id="ARBA00022448"/>
    </source>
</evidence>
<evidence type="ECO:0000256" key="8">
    <source>
        <dbReference type="ARBA" id="ARBA00023065"/>
    </source>
</evidence>
<dbReference type="GO" id="GO:0015293">
    <property type="term" value="F:symporter activity"/>
    <property type="evidence" value="ECO:0007669"/>
    <property type="project" value="TreeGrafter"/>
</dbReference>
<feature type="transmembrane region" description="Helical" evidence="12">
    <location>
        <begin position="377"/>
        <end position="397"/>
    </location>
</feature>
<keyword evidence="5 12" id="KW-0812">Transmembrane</keyword>
<keyword evidence="8" id="KW-0406">Ion transport</keyword>
<dbReference type="EMBL" id="BMMK01000002">
    <property type="protein sequence ID" value="GGM40012.1"/>
    <property type="molecule type" value="Genomic_DNA"/>
</dbReference>
<dbReference type="Proteomes" id="UP000637578">
    <property type="component" value="Unassembled WGS sequence"/>
</dbReference>
<evidence type="ECO:0000256" key="7">
    <source>
        <dbReference type="ARBA" id="ARBA00023053"/>
    </source>
</evidence>
<comment type="subcellular location">
    <subcellularLocation>
        <location evidence="1">Cell membrane</location>
        <topology evidence="1">Multi-pass membrane protein</topology>
    </subcellularLocation>
</comment>
<keyword evidence="4" id="KW-1003">Cell membrane</keyword>
<evidence type="ECO:0000256" key="10">
    <source>
        <dbReference type="ARBA" id="ARBA00023201"/>
    </source>
</evidence>
<dbReference type="Gene3D" id="1.20.1730.10">
    <property type="entry name" value="Sodium/glucose cotransporter"/>
    <property type="match status" value="1"/>
</dbReference>
<reference evidence="13" key="1">
    <citation type="journal article" date="2014" name="Int. J. Syst. Evol. Microbiol.">
        <title>Complete genome sequence of Corynebacterium casei LMG S-19264T (=DSM 44701T), isolated from a smear-ripened cheese.</title>
        <authorList>
            <consortium name="US DOE Joint Genome Institute (JGI-PGF)"/>
            <person name="Walter F."/>
            <person name="Albersmeier A."/>
            <person name="Kalinowski J."/>
            <person name="Ruckert C."/>
        </authorList>
    </citation>
    <scope>NUCLEOTIDE SEQUENCE</scope>
    <source>
        <strain evidence="13">CGMCC 4.5737</strain>
    </source>
</reference>
<name>A0A8J3FSV8_9PSEU</name>
<accession>A0A8J3FSV8</accession>
<evidence type="ECO:0000256" key="12">
    <source>
        <dbReference type="SAM" id="Phobius"/>
    </source>
</evidence>
<feature type="transmembrane region" description="Helical" evidence="12">
    <location>
        <begin position="403"/>
        <end position="424"/>
    </location>
</feature>
<dbReference type="PANTHER" id="PTHR42985">
    <property type="entry name" value="SODIUM-COUPLED MONOCARBOXYLATE TRANSPORTER"/>
    <property type="match status" value="1"/>
</dbReference>
<feature type="transmembrane region" description="Helical" evidence="12">
    <location>
        <begin position="272"/>
        <end position="297"/>
    </location>
</feature>
<gene>
    <name evidence="13" type="ORF">GCM10012275_08670</name>
</gene>
<feature type="transmembrane region" description="Helical" evidence="12">
    <location>
        <begin position="73"/>
        <end position="92"/>
    </location>
</feature>
<protein>
    <submittedName>
        <fullName evidence="13">Sodium:solute symporter</fullName>
    </submittedName>
</protein>
<evidence type="ECO:0000256" key="4">
    <source>
        <dbReference type="ARBA" id="ARBA00022475"/>
    </source>
</evidence>
<dbReference type="AlphaFoldDB" id="A0A8J3FSV8"/>
<comment type="caution">
    <text evidence="13">The sequence shown here is derived from an EMBL/GenBank/DDBJ whole genome shotgun (WGS) entry which is preliminary data.</text>
</comment>
<evidence type="ECO:0000313" key="14">
    <source>
        <dbReference type="Proteomes" id="UP000637578"/>
    </source>
</evidence>
<keyword evidence="7" id="KW-0915">Sodium</keyword>
<reference evidence="13" key="2">
    <citation type="submission" date="2020-09" db="EMBL/GenBank/DDBJ databases">
        <authorList>
            <person name="Sun Q."/>
            <person name="Zhou Y."/>
        </authorList>
    </citation>
    <scope>NUCLEOTIDE SEQUENCE</scope>
    <source>
        <strain evidence="13">CGMCC 4.5737</strain>
    </source>
</reference>
<evidence type="ECO:0000256" key="1">
    <source>
        <dbReference type="ARBA" id="ARBA00004651"/>
    </source>
</evidence>
<dbReference type="InterPro" id="IPR001734">
    <property type="entry name" value="Na/solute_symporter"/>
</dbReference>
<feature type="transmembrane region" description="Helical" evidence="12">
    <location>
        <begin position="179"/>
        <end position="201"/>
    </location>
</feature>
<feature type="transmembrane region" description="Helical" evidence="12">
    <location>
        <begin position="43"/>
        <end position="67"/>
    </location>
</feature>
<organism evidence="13 14">
    <name type="scientific">Longimycelium tulufanense</name>
    <dbReference type="NCBI Taxonomy" id="907463"/>
    <lineage>
        <taxon>Bacteria</taxon>
        <taxon>Bacillati</taxon>
        <taxon>Actinomycetota</taxon>
        <taxon>Actinomycetes</taxon>
        <taxon>Pseudonocardiales</taxon>
        <taxon>Pseudonocardiaceae</taxon>
        <taxon>Longimycelium</taxon>
    </lineage>
</organism>
<evidence type="ECO:0000256" key="6">
    <source>
        <dbReference type="ARBA" id="ARBA00022989"/>
    </source>
</evidence>